<evidence type="ECO:0000313" key="2">
    <source>
        <dbReference type="EMBL" id="SDJ68326.1"/>
    </source>
</evidence>
<protein>
    <submittedName>
        <fullName evidence="2">Glyoxalase-like domain-containing protein</fullName>
    </submittedName>
</protein>
<dbReference type="InterPro" id="IPR025870">
    <property type="entry name" value="Glyoxalase-like_dom"/>
</dbReference>
<dbReference type="AlphaFoldDB" id="A0A1G8VQL0"/>
<name>A0A1G8VQL0_9BACI</name>
<reference evidence="3" key="1">
    <citation type="submission" date="2016-10" db="EMBL/GenBank/DDBJ databases">
        <authorList>
            <person name="Varghese N."/>
            <person name="Submissions S."/>
        </authorList>
    </citation>
    <scope>NUCLEOTIDE SEQUENCE [LARGE SCALE GENOMIC DNA]</scope>
    <source>
        <strain evidence="3">DSM 4771</strain>
    </source>
</reference>
<evidence type="ECO:0000259" key="1">
    <source>
        <dbReference type="Pfam" id="PF13468"/>
    </source>
</evidence>
<dbReference type="RefSeq" id="WP_093194511.1">
    <property type="nucleotide sequence ID" value="NZ_FNEV01000010.1"/>
</dbReference>
<dbReference type="InterPro" id="IPR029068">
    <property type="entry name" value="Glyas_Bleomycin-R_OHBP_Dase"/>
</dbReference>
<dbReference type="Gene3D" id="3.10.180.10">
    <property type="entry name" value="2,3-Dihydroxybiphenyl 1,2-Dioxygenase, domain 1"/>
    <property type="match status" value="1"/>
</dbReference>
<dbReference type="OrthoDB" id="9111355at2"/>
<keyword evidence="3" id="KW-1185">Reference proteome</keyword>
<dbReference type="EMBL" id="FNEV01000010">
    <property type="protein sequence ID" value="SDJ68326.1"/>
    <property type="molecule type" value="Genomic_DNA"/>
</dbReference>
<organism evidence="2 3">
    <name type="scientific">Salimicrobium halophilum</name>
    <dbReference type="NCBI Taxonomy" id="86666"/>
    <lineage>
        <taxon>Bacteria</taxon>
        <taxon>Bacillati</taxon>
        <taxon>Bacillota</taxon>
        <taxon>Bacilli</taxon>
        <taxon>Bacillales</taxon>
        <taxon>Bacillaceae</taxon>
        <taxon>Salimicrobium</taxon>
    </lineage>
</organism>
<dbReference type="SUPFAM" id="SSF54593">
    <property type="entry name" value="Glyoxalase/Bleomycin resistance protein/Dihydroxybiphenyl dioxygenase"/>
    <property type="match status" value="1"/>
</dbReference>
<accession>A0A1G8VQL0</accession>
<feature type="domain" description="Glyoxalase-like" evidence="1">
    <location>
        <begin position="4"/>
        <end position="149"/>
    </location>
</feature>
<dbReference type="PANTHER" id="PTHR40265">
    <property type="entry name" value="BLL2707 PROTEIN"/>
    <property type="match status" value="1"/>
</dbReference>
<dbReference type="Pfam" id="PF13468">
    <property type="entry name" value="Glyoxalase_3"/>
    <property type="match status" value="1"/>
</dbReference>
<proteinExistence type="predicted"/>
<dbReference type="Proteomes" id="UP000199225">
    <property type="component" value="Unassembled WGS sequence"/>
</dbReference>
<dbReference type="PANTHER" id="PTHR40265:SF1">
    <property type="entry name" value="GLYOXALASE-LIKE DOMAIN-CONTAINING PROTEIN"/>
    <property type="match status" value="1"/>
</dbReference>
<sequence length="216" mass="24905">MLAIDHIVVTTTEPEQDRFQFTSHYGLKGTAGGEHPEWGTHNELCFFDNRFYIEWLGVTDASKAEGSGNPLIRQMMQQQTGETIQIALRTGAMDDFITYYEESGIEYEGPFPGARRRTDGSLLEWRMLFPRHEEVGLPFLIEWKGDNFPTDPVYINPLSSTMVEYGTNKDRKDASRIFRNIFRFSDEDSPGFPLSNGRLYVTEEKHITTYLDHMTL</sequence>
<evidence type="ECO:0000313" key="3">
    <source>
        <dbReference type="Proteomes" id="UP000199225"/>
    </source>
</evidence>
<gene>
    <name evidence="2" type="ORF">SAMN04490247_2835</name>
</gene>
<dbReference type="STRING" id="86666.SAMN04490247_2835"/>